<feature type="domain" description="S-adenosylmethionine-dependent methyltransferase" evidence="7">
    <location>
        <begin position="186"/>
        <end position="375"/>
    </location>
</feature>
<evidence type="ECO:0000256" key="6">
    <source>
        <dbReference type="ARBA" id="ARBA00038091"/>
    </source>
</evidence>
<organism evidence="9 10">
    <name type="scientific">Shiella aurantiaca</name>
    <dbReference type="NCBI Taxonomy" id="3058365"/>
    <lineage>
        <taxon>Bacteria</taxon>
        <taxon>Pseudomonadati</taxon>
        <taxon>Bacteroidota</taxon>
        <taxon>Cytophagia</taxon>
        <taxon>Cytophagales</taxon>
        <taxon>Shiellaceae</taxon>
        <taxon>Shiella</taxon>
    </lineage>
</organism>
<dbReference type="PANTHER" id="PTHR42873:SF1">
    <property type="entry name" value="S-ADENOSYLMETHIONINE-DEPENDENT METHYLTRANSFERASE DOMAIN-CONTAINING PROTEIN"/>
    <property type="match status" value="1"/>
</dbReference>
<dbReference type="SUPFAM" id="SSF88697">
    <property type="entry name" value="PUA domain-like"/>
    <property type="match status" value="1"/>
</dbReference>
<comment type="subcellular location">
    <subcellularLocation>
        <location evidence="1">Cytoplasm</location>
    </subcellularLocation>
</comment>
<dbReference type="InterPro" id="IPR019614">
    <property type="entry name" value="SAM-dep_methyl-trfase"/>
</dbReference>
<dbReference type="RefSeq" id="WP_320002511.1">
    <property type="nucleotide sequence ID" value="NZ_JAUHJS010000001.1"/>
</dbReference>
<keyword evidence="2" id="KW-0963">Cytoplasm</keyword>
<comment type="similarity">
    <text evidence="6">Belongs to the methyltransferase superfamily. RlmI family.</text>
</comment>
<dbReference type="EC" id="2.1.1.-" evidence="9"/>
<dbReference type="InterPro" id="IPR015947">
    <property type="entry name" value="PUA-like_sf"/>
</dbReference>
<keyword evidence="3 9" id="KW-0489">Methyltransferase</keyword>
<gene>
    <name evidence="9" type="ORF">QWY31_00635</name>
</gene>
<name>A0ABT8F0M7_9BACT</name>
<dbReference type="CDD" id="cd02440">
    <property type="entry name" value="AdoMet_MTases"/>
    <property type="match status" value="1"/>
</dbReference>
<sequence length="394" mass="43850">MQVLPTVYLKKGKDAALKRFHHWVFSGAIQSDVTGLANGALVRVLNSAKEFLGIGHYQNGSIAIRIISFQEVAIDQVFWNGKIQKAYSLRQRLGLSESAETTTYRLVHAEGDELPGLIIDIYGQAAVIQAHSQGMHEAIPFISQALQNVLGAQLHTIYDKSAEALFSKEDKSQNTYLIQQENHQVVKEHGNAFYIDWEEGQKTGFFIDQRENRHLLGTYSQGKKVLNTFCYSGGFSVYALQAGASHVHSVDISEKAIALTNRNVQLNGFSEEQHSAIAADVMKYIKEVGNDYDVIVLDPPAFAKHLNARHNAVQAYKRLNSLALSRIKPGGILFTFSCSQVVDKTLFNHTIASAAMEAGRSIKILHHLHQPADHPVNIFHPETEYLKGLVLYVE</sequence>
<dbReference type="InterPro" id="IPR029063">
    <property type="entry name" value="SAM-dependent_MTases_sf"/>
</dbReference>
<dbReference type="PROSITE" id="PS50890">
    <property type="entry name" value="PUA"/>
    <property type="match status" value="1"/>
</dbReference>
<dbReference type="GO" id="GO:0032259">
    <property type="term" value="P:methylation"/>
    <property type="evidence" value="ECO:0007669"/>
    <property type="project" value="UniProtKB-KW"/>
</dbReference>
<dbReference type="InterPro" id="IPR041532">
    <property type="entry name" value="RlmI-like_PUA"/>
</dbReference>
<dbReference type="CDD" id="cd11572">
    <property type="entry name" value="RlmI_M_like"/>
    <property type="match status" value="1"/>
</dbReference>
<keyword evidence="10" id="KW-1185">Reference proteome</keyword>
<evidence type="ECO:0000313" key="10">
    <source>
        <dbReference type="Proteomes" id="UP001168552"/>
    </source>
</evidence>
<dbReference type="Gene3D" id="2.30.130.10">
    <property type="entry name" value="PUA domain"/>
    <property type="match status" value="1"/>
</dbReference>
<dbReference type="Gene3D" id="3.30.750.80">
    <property type="entry name" value="RNA methyltransferase domain (HRMD) like"/>
    <property type="match status" value="1"/>
</dbReference>
<dbReference type="GO" id="GO:0008168">
    <property type="term" value="F:methyltransferase activity"/>
    <property type="evidence" value="ECO:0007669"/>
    <property type="project" value="UniProtKB-KW"/>
</dbReference>
<reference evidence="9" key="1">
    <citation type="submission" date="2023-06" db="EMBL/GenBank/DDBJ databases">
        <title>Cytophagales bacterium Strain LB-30, isolated from soil.</title>
        <authorList>
            <person name="Liu B."/>
        </authorList>
    </citation>
    <scope>NUCLEOTIDE SEQUENCE</scope>
    <source>
        <strain evidence="9">LB-30</strain>
    </source>
</reference>
<keyword evidence="5" id="KW-0949">S-adenosyl-L-methionine</keyword>
<evidence type="ECO:0000256" key="1">
    <source>
        <dbReference type="ARBA" id="ARBA00004496"/>
    </source>
</evidence>
<keyword evidence="4 9" id="KW-0808">Transferase</keyword>
<dbReference type="InterPro" id="IPR036974">
    <property type="entry name" value="PUA_sf"/>
</dbReference>
<dbReference type="SUPFAM" id="SSF53335">
    <property type="entry name" value="S-adenosyl-L-methionine-dependent methyltransferases"/>
    <property type="match status" value="1"/>
</dbReference>
<evidence type="ECO:0000256" key="4">
    <source>
        <dbReference type="ARBA" id="ARBA00022679"/>
    </source>
</evidence>
<dbReference type="EMBL" id="JAUHJS010000001">
    <property type="protein sequence ID" value="MDN4163982.1"/>
    <property type="molecule type" value="Genomic_DNA"/>
</dbReference>
<evidence type="ECO:0000256" key="2">
    <source>
        <dbReference type="ARBA" id="ARBA00022490"/>
    </source>
</evidence>
<dbReference type="CDD" id="cd21153">
    <property type="entry name" value="PUA_RlmI"/>
    <property type="match status" value="1"/>
</dbReference>
<proteinExistence type="inferred from homology"/>
<dbReference type="Proteomes" id="UP001168552">
    <property type="component" value="Unassembled WGS sequence"/>
</dbReference>
<evidence type="ECO:0000259" key="8">
    <source>
        <dbReference type="Pfam" id="PF17785"/>
    </source>
</evidence>
<dbReference type="Pfam" id="PF17785">
    <property type="entry name" value="PUA_3"/>
    <property type="match status" value="1"/>
</dbReference>
<evidence type="ECO:0000256" key="3">
    <source>
        <dbReference type="ARBA" id="ARBA00022603"/>
    </source>
</evidence>
<evidence type="ECO:0000256" key="5">
    <source>
        <dbReference type="ARBA" id="ARBA00022691"/>
    </source>
</evidence>
<dbReference type="PANTHER" id="PTHR42873">
    <property type="entry name" value="RIBOSOMAL RNA LARGE SUBUNIT METHYLTRANSFERASE"/>
    <property type="match status" value="1"/>
</dbReference>
<dbReference type="Pfam" id="PF10672">
    <property type="entry name" value="Methyltrans_SAM"/>
    <property type="match status" value="1"/>
</dbReference>
<comment type="caution">
    <text evidence="9">The sequence shown here is derived from an EMBL/GenBank/DDBJ whole genome shotgun (WGS) entry which is preliminary data.</text>
</comment>
<accession>A0ABT8F0M7</accession>
<dbReference type="Gene3D" id="3.40.50.150">
    <property type="entry name" value="Vaccinia Virus protein VP39"/>
    <property type="match status" value="1"/>
</dbReference>
<evidence type="ECO:0000313" key="9">
    <source>
        <dbReference type="EMBL" id="MDN4163982.1"/>
    </source>
</evidence>
<evidence type="ECO:0000259" key="7">
    <source>
        <dbReference type="Pfam" id="PF10672"/>
    </source>
</evidence>
<protein>
    <submittedName>
        <fullName evidence="9">Class I SAM-dependent rRNA methyltransferase</fullName>
        <ecNumber evidence="9">2.1.1.-</ecNumber>
    </submittedName>
</protein>
<feature type="domain" description="RlmI-like PUA" evidence="8">
    <location>
        <begin position="7"/>
        <end position="69"/>
    </location>
</feature>